<dbReference type="eggNOG" id="KOG0718">
    <property type="taxonomic scope" value="Eukaryota"/>
</dbReference>
<reference evidence="5 6" key="1">
    <citation type="journal article" date="2013" name="MBio">
        <title>Genome sequencing of the plant pathogen Taphrina deformans, the causal agent of peach leaf curl.</title>
        <authorList>
            <person name="Cisse O.H."/>
            <person name="Almeida J.M.G.C.F."/>
            <person name="Fonseca A."/>
            <person name="Kumar A.A."/>
            <person name="Salojaervi J."/>
            <person name="Overmyer K."/>
            <person name="Hauser P.M."/>
            <person name="Pagni M."/>
        </authorList>
    </citation>
    <scope>NUCLEOTIDE SEQUENCE [LARGE SCALE GENOMIC DNA]</scope>
    <source>
        <strain evidence="6">PYCC 5710 / ATCC 11124 / CBS 356.35 / IMI 108563 / JCM 9778 / NBRC 8474</strain>
    </source>
</reference>
<organism evidence="5 6">
    <name type="scientific">Taphrina deformans (strain PYCC 5710 / ATCC 11124 / CBS 356.35 / IMI 108563 / JCM 9778 / NBRC 8474)</name>
    <name type="common">Peach leaf curl fungus</name>
    <name type="synonym">Lalaria deformans</name>
    <dbReference type="NCBI Taxonomy" id="1097556"/>
    <lineage>
        <taxon>Eukaryota</taxon>
        <taxon>Fungi</taxon>
        <taxon>Dikarya</taxon>
        <taxon>Ascomycota</taxon>
        <taxon>Taphrinomycotina</taxon>
        <taxon>Taphrinomycetes</taxon>
        <taxon>Taphrinales</taxon>
        <taxon>Taphrinaceae</taxon>
        <taxon>Taphrina</taxon>
    </lineage>
</organism>
<accession>R4ZYK8</accession>
<dbReference type="EMBL" id="CAHR02000032">
    <property type="protein sequence ID" value="CCX35416.1"/>
    <property type="molecule type" value="Genomic_DNA"/>
</dbReference>
<dbReference type="CDD" id="cd06257">
    <property type="entry name" value="DnaJ"/>
    <property type="match status" value="1"/>
</dbReference>
<dbReference type="Gene3D" id="1.10.287.110">
    <property type="entry name" value="DnaJ domain"/>
    <property type="match status" value="1"/>
</dbReference>
<dbReference type="InterPro" id="IPR018253">
    <property type="entry name" value="DnaJ_domain_CS"/>
</dbReference>
<evidence type="ECO:0000256" key="1">
    <source>
        <dbReference type="ARBA" id="ARBA00004370"/>
    </source>
</evidence>
<dbReference type="SUPFAM" id="SSF46565">
    <property type="entry name" value="Chaperone J-domain"/>
    <property type="match status" value="1"/>
</dbReference>
<dbReference type="GO" id="GO:0042407">
    <property type="term" value="P:cristae formation"/>
    <property type="evidence" value="ECO:0007669"/>
    <property type="project" value="TreeGrafter"/>
</dbReference>
<evidence type="ECO:0000259" key="4">
    <source>
        <dbReference type="PROSITE" id="PS50076"/>
    </source>
</evidence>
<dbReference type="InterPro" id="IPR055225">
    <property type="entry name" value="DNAJC11-like_beta-barrel"/>
</dbReference>
<dbReference type="STRING" id="1097556.R4ZYK8"/>
<dbReference type="Pfam" id="PF11875">
    <property type="entry name" value="DnaJ-like_C11_C"/>
    <property type="match status" value="1"/>
</dbReference>
<dbReference type="PROSITE" id="PS50076">
    <property type="entry name" value="DNAJ_2"/>
    <property type="match status" value="1"/>
</dbReference>
<dbReference type="Pfam" id="PF22774">
    <property type="entry name" value="DNAJC11_beta-barrel"/>
    <property type="match status" value="1"/>
</dbReference>
<protein>
    <submittedName>
        <fullName evidence="5">Uncharacterized J domain-containing protein C63.03</fullName>
    </submittedName>
</protein>
<dbReference type="PROSITE" id="PS00636">
    <property type="entry name" value="DNAJ_1"/>
    <property type="match status" value="1"/>
</dbReference>
<dbReference type="Proteomes" id="UP000013776">
    <property type="component" value="Unassembled WGS sequence"/>
</dbReference>
<comment type="subcellular location">
    <subcellularLocation>
        <location evidence="1">Membrane</location>
    </subcellularLocation>
</comment>
<keyword evidence="2" id="KW-0472">Membrane</keyword>
<keyword evidence="3" id="KW-0143">Chaperone</keyword>
<evidence type="ECO:0000313" key="6">
    <source>
        <dbReference type="Proteomes" id="UP000013776"/>
    </source>
</evidence>
<keyword evidence="6" id="KW-1185">Reference proteome</keyword>
<dbReference type="SMART" id="SM00271">
    <property type="entry name" value="DnaJ"/>
    <property type="match status" value="1"/>
</dbReference>
<dbReference type="AlphaFoldDB" id="R4ZYK8"/>
<dbReference type="OrthoDB" id="666364at2759"/>
<feature type="domain" description="J" evidence="4">
    <location>
        <begin position="10"/>
        <end position="78"/>
    </location>
</feature>
<dbReference type="InterPro" id="IPR024586">
    <property type="entry name" value="DnaJ-like_C11_C"/>
</dbReference>
<proteinExistence type="predicted"/>
<dbReference type="InterPro" id="IPR036869">
    <property type="entry name" value="J_dom_sf"/>
</dbReference>
<dbReference type="InterPro" id="IPR052243">
    <property type="entry name" value="Mito_inner_membrane_organizer"/>
</dbReference>
<gene>
    <name evidence="5" type="ORF">TAPDE_000991</name>
</gene>
<comment type="caution">
    <text evidence="5">The sequence shown here is derived from an EMBL/GenBank/DDBJ whole genome shotgun (WGS) entry which is preliminary data.</text>
</comment>
<name>R4ZYK8_TAPDE</name>
<dbReference type="GO" id="GO:0016020">
    <property type="term" value="C:membrane"/>
    <property type="evidence" value="ECO:0007669"/>
    <property type="project" value="UniProtKB-SubCell"/>
</dbReference>
<evidence type="ECO:0000313" key="5">
    <source>
        <dbReference type="EMBL" id="CCX35416.1"/>
    </source>
</evidence>
<dbReference type="InterPro" id="IPR001623">
    <property type="entry name" value="DnaJ_domain"/>
</dbReference>
<dbReference type="GO" id="GO:0005739">
    <property type="term" value="C:mitochondrion"/>
    <property type="evidence" value="ECO:0007669"/>
    <property type="project" value="GOC"/>
</dbReference>
<dbReference type="PANTHER" id="PTHR44157:SF1">
    <property type="entry name" value="DNAJ HOMOLOG SUBFAMILY C MEMBER 11"/>
    <property type="match status" value="1"/>
</dbReference>
<dbReference type="PANTHER" id="PTHR44157">
    <property type="entry name" value="DNAJ HOMOLOG SUBFAMILY C MEMBER 11"/>
    <property type="match status" value="1"/>
</dbReference>
<dbReference type="PRINTS" id="PR00625">
    <property type="entry name" value="JDOMAIN"/>
</dbReference>
<sequence>MDDEDDNSQRLYNVLNLTSDASETEIRESHRRLSRLFHPDKHASAAARAQADPRFQEIQHAFEVLSDPRRRIIYDTLGEEGLDIKLEVGQRNMSPDELKKLFQAQSRQARVEELDSLVQSRGDTAISVDARSMFGGRVVMEKHLRLGSPIPVTVARPATISERFNDVAFRGLTLRNNWMIPFNIFTIFSNDDDTTHQPQMSDNPSSVTFTSHASVTGKRQLANFGVLATVRHQLSPKTNFEATLPLLAPRVFRSKIVHQYSPEIFMVADLSAATLAHPPEVTLTSGRSITDRGVLVGTLRSGSPWKLAGWGEYGNAASYIIGWTRNAVASDPTGYTLELITGLQVMGVAADYNTLFRTTDIKFKAGGSATTSGLAVNFGASRKVTEHSRLGANVSANGQSLIVRLTFSRFGQTFKLPVWIGDGLELDSLLYGVLLPLGGLIAYEYMIIQPRRETRRLRRKALKKKEFDDKLVERETSARESVELMSDAINRKQQVAQSQGGLYISQATYGSKSNRIDVTIALAAQVNDNQLVIAGNSRKSALLGFWDPDFGEKKTLRVDYTYGGQRHFIEIDDKHGLALPAQAHVV</sequence>
<dbReference type="Pfam" id="PF00226">
    <property type="entry name" value="DnaJ"/>
    <property type="match status" value="1"/>
</dbReference>
<evidence type="ECO:0000256" key="3">
    <source>
        <dbReference type="ARBA" id="ARBA00023186"/>
    </source>
</evidence>
<evidence type="ECO:0000256" key="2">
    <source>
        <dbReference type="ARBA" id="ARBA00023136"/>
    </source>
</evidence>